<proteinExistence type="predicted"/>
<evidence type="ECO:0000313" key="2">
    <source>
        <dbReference type="Proteomes" id="UP000320582"/>
    </source>
</evidence>
<dbReference type="Proteomes" id="UP000320582">
    <property type="component" value="Unassembled WGS sequence"/>
</dbReference>
<name>A0A543K8W8_9RHOB</name>
<reference evidence="1 2" key="1">
    <citation type="submission" date="2019-06" db="EMBL/GenBank/DDBJ databases">
        <title>Genomic Encyclopedia of Archaeal and Bacterial Type Strains, Phase II (KMG-II): from individual species to whole genera.</title>
        <authorList>
            <person name="Goeker M."/>
        </authorList>
    </citation>
    <scope>NUCLEOTIDE SEQUENCE [LARGE SCALE GENOMIC DNA]</scope>
    <source>
        <strain evidence="1 2">DSM 18423</strain>
    </source>
</reference>
<dbReference type="AlphaFoldDB" id="A0A543K8W8"/>
<protein>
    <submittedName>
        <fullName evidence="1">Uncharacterized protein</fullName>
    </submittedName>
</protein>
<organism evidence="1 2">
    <name type="scientific">Roseinatronobacter monicus</name>
    <dbReference type="NCBI Taxonomy" id="393481"/>
    <lineage>
        <taxon>Bacteria</taxon>
        <taxon>Pseudomonadati</taxon>
        <taxon>Pseudomonadota</taxon>
        <taxon>Alphaproteobacteria</taxon>
        <taxon>Rhodobacterales</taxon>
        <taxon>Paracoccaceae</taxon>
        <taxon>Roseinatronobacter</taxon>
    </lineage>
</organism>
<evidence type="ECO:0000313" key="1">
    <source>
        <dbReference type="EMBL" id="TQM91492.1"/>
    </source>
</evidence>
<comment type="caution">
    <text evidence="1">The sequence shown here is derived from an EMBL/GenBank/DDBJ whole genome shotgun (WGS) entry which is preliminary data.</text>
</comment>
<sequence>MDAAQLLAYCILGYDNLLTATVPRRLGALINA</sequence>
<gene>
    <name evidence="1" type="ORF">BD293_0043</name>
</gene>
<keyword evidence="2" id="KW-1185">Reference proteome</keyword>
<accession>A0A543K8W8</accession>
<dbReference type="EMBL" id="VFPT01000001">
    <property type="protein sequence ID" value="TQM91492.1"/>
    <property type="molecule type" value="Genomic_DNA"/>
</dbReference>